<evidence type="ECO:0000313" key="1">
    <source>
        <dbReference type="EMBL" id="GJT99255.1"/>
    </source>
</evidence>
<accession>A0ABQ5IHL3</accession>
<dbReference type="EMBL" id="BQNB010020752">
    <property type="protein sequence ID" value="GJT99255.1"/>
    <property type="molecule type" value="Genomic_DNA"/>
</dbReference>
<reference evidence="1" key="1">
    <citation type="journal article" date="2022" name="Int. J. Mol. Sci.">
        <title>Draft Genome of Tanacetum Coccineum: Genomic Comparison of Closely Related Tanacetum-Family Plants.</title>
        <authorList>
            <person name="Yamashiro T."/>
            <person name="Shiraishi A."/>
            <person name="Nakayama K."/>
            <person name="Satake H."/>
        </authorList>
    </citation>
    <scope>NUCLEOTIDE SEQUENCE</scope>
</reference>
<keyword evidence="2" id="KW-1185">Reference proteome</keyword>
<comment type="caution">
    <text evidence="1">The sequence shown here is derived from an EMBL/GenBank/DDBJ whole genome shotgun (WGS) entry which is preliminary data.</text>
</comment>
<proteinExistence type="predicted"/>
<reference evidence="1" key="2">
    <citation type="submission" date="2022-01" db="EMBL/GenBank/DDBJ databases">
        <authorList>
            <person name="Yamashiro T."/>
            <person name="Shiraishi A."/>
            <person name="Satake H."/>
            <person name="Nakayama K."/>
        </authorList>
    </citation>
    <scope>NUCLEOTIDE SEQUENCE</scope>
</reference>
<dbReference type="Proteomes" id="UP001151760">
    <property type="component" value="Unassembled WGS sequence"/>
</dbReference>
<organism evidence="1 2">
    <name type="scientific">Tanacetum coccineum</name>
    <dbReference type="NCBI Taxonomy" id="301880"/>
    <lineage>
        <taxon>Eukaryota</taxon>
        <taxon>Viridiplantae</taxon>
        <taxon>Streptophyta</taxon>
        <taxon>Embryophyta</taxon>
        <taxon>Tracheophyta</taxon>
        <taxon>Spermatophyta</taxon>
        <taxon>Magnoliopsida</taxon>
        <taxon>eudicotyledons</taxon>
        <taxon>Gunneridae</taxon>
        <taxon>Pentapetalae</taxon>
        <taxon>asterids</taxon>
        <taxon>campanulids</taxon>
        <taxon>Asterales</taxon>
        <taxon>Asteraceae</taxon>
        <taxon>Asteroideae</taxon>
        <taxon>Anthemideae</taxon>
        <taxon>Anthemidinae</taxon>
        <taxon>Tanacetum</taxon>
    </lineage>
</organism>
<gene>
    <name evidence="1" type="ORF">Tco_1094773</name>
</gene>
<sequence length="197" mass="22303">MAESENRSPQHPPQAHTAHTGYVFMWPEAISLVLGFGGNCIHHPAKKIQQLRALDIFIEDVISLDSSKVVAAFTERREEKISVHIEQTPAFESMDLALTVVKAIAGQTRIKIKDIRCSLKRAVSPNTTVHRYSILRRLNCRADRHVMTDACFLIHSDKGFAIDIIKMRLVLTELRTSSIRCIFIIDCRPMVNLARKS</sequence>
<name>A0ABQ5IHL3_9ASTR</name>
<evidence type="ECO:0000313" key="2">
    <source>
        <dbReference type="Proteomes" id="UP001151760"/>
    </source>
</evidence>
<protein>
    <submittedName>
        <fullName evidence="1">Uncharacterized protein</fullName>
    </submittedName>
</protein>